<reference evidence="1 2" key="1">
    <citation type="submission" date="2022-12" db="EMBL/GenBank/DDBJ databases">
        <title>Chromosome-level genome of Tegillarca granosa.</title>
        <authorList>
            <person name="Kim J."/>
        </authorList>
    </citation>
    <scope>NUCLEOTIDE SEQUENCE [LARGE SCALE GENOMIC DNA]</scope>
    <source>
        <strain evidence="1">Teg-2019</strain>
        <tissue evidence="1">Adductor muscle</tissue>
    </source>
</reference>
<evidence type="ECO:0000313" key="2">
    <source>
        <dbReference type="Proteomes" id="UP001217089"/>
    </source>
</evidence>
<dbReference type="EMBL" id="JARBDR010000018">
    <property type="protein sequence ID" value="KAJ8321665.1"/>
    <property type="molecule type" value="Genomic_DNA"/>
</dbReference>
<keyword evidence="2" id="KW-1185">Reference proteome</keyword>
<accession>A0ABQ9FWQ1</accession>
<sequence>MAEYMGLMANFMLDESDDDSDEDSVIVYGSALCAVLDRLSLKTTVLIALRYLGHQENVRLLSNIFNVSDSSVIVSRNRVVFALLNNEQDRYIQWPIDDNMKTEVIRNFRDKRGFSGTKHIETVNKIVIASCILHNLSISDRDIAVDFIDPDDFNVQDGYNPPGNDPIVSVKRDHIARDL</sequence>
<protein>
    <recommendedName>
        <fullName evidence="3">Nuclease HARBI1</fullName>
    </recommendedName>
</protein>
<name>A0ABQ9FWQ1_TEGGR</name>
<organism evidence="1 2">
    <name type="scientific">Tegillarca granosa</name>
    <name type="common">Malaysian cockle</name>
    <name type="synonym">Anadara granosa</name>
    <dbReference type="NCBI Taxonomy" id="220873"/>
    <lineage>
        <taxon>Eukaryota</taxon>
        <taxon>Metazoa</taxon>
        <taxon>Spiralia</taxon>
        <taxon>Lophotrochozoa</taxon>
        <taxon>Mollusca</taxon>
        <taxon>Bivalvia</taxon>
        <taxon>Autobranchia</taxon>
        <taxon>Pteriomorphia</taxon>
        <taxon>Arcoida</taxon>
        <taxon>Arcoidea</taxon>
        <taxon>Arcidae</taxon>
        <taxon>Tegillarca</taxon>
    </lineage>
</organism>
<evidence type="ECO:0008006" key="3">
    <source>
        <dbReference type="Google" id="ProtNLM"/>
    </source>
</evidence>
<evidence type="ECO:0000313" key="1">
    <source>
        <dbReference type="EMBL" id="KAJ8321665.1"/>
    </source>
</evidence>
<gene>
    <name evidence="1" type="ORF">KUTeg_000136</name>
</gene>
<dbReference type="Proteomes" id="UP001217089">
    <property type="component" value="Unassembled WGS sequence"/>
</dbReference>
<proteinExistence type="predicted"/>
<comment type="caution">
    <text evidence="1">The sequence shown here is derived from an EMBL/GenBank/DDBJ whole genome shotgun (WGS) entry which is preliminary data.</text>
</comment>